<dbReference type="OMA" id="MNCSLER"/>
<dbReference type="GO" id="GO:0000978">
    <property type="term" value="F:RNA polymerase II cis-regulatory region sequence-specific DNA binding"/>
    <property type="evidence" value="ECO:0000318"/>
    <property type="project" value="GO_Central"/>
</dbReference>
<dbReference type="eggNOG" id="KOG4304">
    <property type="taxonomic scope" value="Eukaryota"/>
</dbReference>
<feature type="region of interest" description="Disordered" evidence="9">
    <location>
        <begin position="127"/>
        <end position="201"/>
    </location>
</feature>
<keyword evidence="3" id="KW-0678">Repressor</keyword>
<dbReference type="Bgee" id="ENSLOCG00000013600">
    <property type="expression patterns" value="Expressed in larva and 3 other cell types or tissues"/>
</dbReference>
<dbReference type="EMBL" id="AHAT01030443">
    <property type="status" value="NOT_ANNOTATED_CDS"/>
    <property type="molecule type" value="Genomic_DNA"/>
</dbReference>
<keyword evidence="6" id="KW-0804">Transcription</keyword>
<dbReference type="SUPFAM" id="SSF47459">
    <property type="entry name" value="HLH, helix-loop-helix DNA-binding domain"/>
    <property type="match status" value="1"/>
</dbReference>
<evidence type="ECO:0000259" key="10">
    <source>
        <dbReference type="PROSITE" id="PS50888"/>
    </source>
</evidence>
<dbReference type="InParanoid" id="W5N810"/>
<dbReference type="Ensembl" id="ENSLOCT00000016799.1">
    <property type="protein sequence ID" value="ENSLOCP00000016769.1"/>
    <property type="gene ID" value="ENSLOCG00000013600.1"/>
</dbReference>
<reference evidence="11" key="2">
    <citation type="submission" date="2025-08" db="UniProtKB">
        <authorList>
            <consortium name="Ensembl"/>
        </authorList>
    </citation>
    <scope>IDENTIFICATION</scope>
</reference>
<evidence type="ECO:0000256" key="6">
    <source>
        <dbReference type="ARBA" id="ARBA00023163"/>
    </source>
</evidence>
<feature type="compositionally biased region" description="Polar residues" evidence="9">
    <location>
        <begin position="181"/>
        <end position="194"/>
    </location>
</feature>
<keyword evidence="12" id="KW-1185">Reference proteome</keyword>
<keyword evidence="7" id="KW-0539">Nucleus</keyword>
<dbReference type="InterPro" id="IPR036638">
    <property type="entry name" value="HLH_DNA-bd_sf"/>
</dbReference>
<reference evidence="12" key="1">
    <citation type="submission" date="2011-12" db="EMBL/GenBank/DDBJ databases">
        <title>The Draft Genome of Lepisosteus oculatus.</title>
        <authorList>
            <consortium name="The Broad Institute Genome Assembly &amp; Analysis Group"/>
            <consortium name="Computational R&amp;D Group"/>
            <consortium name="and Sequencing Platform"/>
            <person name="Di Palma F."/>
            <person name="Alfoldi J."/>
            <person name="Johnson J."/>
            <person name="Berlin A."/>
            <person name="Gnerre S."/>
            <person name="Jaffe D."/>
            <person name="MacCallum I."/>
            <person name="Young S."/>
            <person name="Walker B.J."/>
            <person name="Lander E.S."/>
            <person name="Lindblad-Toh K."/>
        </authorList>
    </citation>
    <scope>NUCLEOTIDE SEQUENCE [LARGE SCALE GENOMIC DNA]</scope>
</reference>
<feature type="domain" description="BHLH" evidence="10">
    <location>
        <begin position="15"/>
        <end position="72"/>
    </location>
</feature>
<dbReference type="Proteomes" id="UP000018468">
    <property type="component" value="Linkage group LG2"/>
</dbReference>
<dbReference type="GO" id="GO:0046983">
    <property type="term" value="F:protein dimerization activity"/>
    <property type="evidence" value="ECO:0007669"/>
    <property type="project" value="InterPro"/>
</dbReference>
<dbReference type="Pfam" id="PF00010">
    <property type="entry name" value="HLH"/>
    <property type="match status" value="1"/>
</dbReference>
<dbReference type="InterPro" id="IPR011598">
    <property type="entry name" value="bHLH_dom"/>
</dbReference>
<dbReference type="GeneTree" id="ENSGT00940000165786"/>
<protein>
    <submittedName>
        <fullName evidence="11">Transcription factor HES-7.1-A-like</fullName>
    </submittedName>
</protein>
<evidence type="ECO:0000256" key="9">
    <source>
        <dbReference type="SAM" id="MobiDB-lite"/>
    </source>
</evidence>
<evidence type="ECO:0000313" key="12">
    <source>
        <dbReference type="Proteomes" id="UP000018468"/>
    </source>
</evidence>
<dbReference type="GO" id="GO:0050767">
    <property type="term" value="P:regulation of neurogenesis"/>
    <property type="evidence" value="ECO:0000318"/>
    <property type="project" value="GO_Central"/>
</dbReference>
<comment type="subunit">
    <text evidence="8">Transcription repression requires formation of a complex with a corepressor protein of the Groucho/TLE family.</text>
</comment>
<dbReference type="GO" id="GO:0009952">
    <property type="term" value="P:anterior/posterior pattern specification"/>
    <property type="evidence" value="ECO:0000318"/>
    <property type="project" value="GO_Central"/>
</dbReference>
<evidence type="ECO:0000256" key="3">
    <source>
        <dbReference type="ARBA" id="ARBA00022491"/>
    </source>
</evidence>
<dbReference type="GO" id="GO:0000981">
    <property type="term" value="F:DNA-binding transcription factor activity, RNA polymerase II-specific"/>
    <property type="evidence" value="ECO:0000318"/>
    <property type="project" value="GO_Central"/>
</dbReference>
<name>W5N810_LEPOC</name>
<keyword evidence="2" id="KW-0217">Developmental protein</keyword>
<comment type="subcellular location">
    <subcellularLocation>
        <location evidence="1">Nucleus</location>
    </subcellularLocation>
</comment>
<keyword evidence="4" id="KW-0805">Transcription regulation</keyword>
<evidence type="ECO:0000256" key="1">
    <source>
        <dbReference type="ARBA" id="ARBA00004123"/>
    </source>
</evidence>
<dbReference type="SMART" id="SM00353">
    <property type="entry name" value="HLH"/>
    <property type="match status" value="1"/>
</dbReference>
<dbReference type="InterPro" id="IPR050370">
    <property type="entry name" value="HES_HEY"/>
</dbReference>
<dbReference type="FunFam" id="4.10.280.10:FF:000063">
    <property type="entry name" value="transcription factor HES-7 isoform X1"/>
    <property type="match status" value="1"/>
</dbReference>
<feature type="compositionally biased region" description="Polar residues" evidence="9">
    <location>
        <begin position="129"/>
        <end position="139"/>
    </location>
</feature>
<dbReference type="Gene3D" id="4.10.280.10">
    <property type="entry name" value="Helix-loop-helix DNA-binding domain"/>
    <property type="match status" value="1"/>
</dbReference>
<organism evidence="11 12">
    <name type="scientific">Lepisosteus oculatus</name>
    <name type="common">Spotted gar</name>
    <dbReference type="NCBI Taxonomy" id="7918"/>
    <lineage>
        <taxon>Eukaryota</taxon>
        <taxon>Metazoa</taxon>
        <taxon>Chordata</taxon>
        <taxon>Craniata</taxon>
        <taxon>Vertebrata</taxon>
        <taxon>Euteleostomi</taxon>
        <taxon>Actinopterygii</taxon>
        <taxon>Neopterygii</taxon>
        <taxon>Holostei</taxon>
        <taxon>Semionotiformes</taxon>
        <taxon>Lepisosteidae</taxon>
        <taxon>Lepisosteus</taxon>
    </lineage>
</organism>
<dbReference type="GO" id="GO:0005634">
    <property type="term" value="C:nucleus"/>
    <property type="evidence" value="ECO:0000318"/>
    <property type="project" value="GO_Central"/>
</dbReference>
<evidence type="ECO:0000256" key="2">
    <source>
        <dbReference type="ARBA" id="ARBA00022473"/>
    </source>
</evidence>
<evidence type="ECO:0000313" key="11">
    <source>
        <dbReference type="Ensembl" id="ENSLOCP00000016769.1"/>
    </source>
</evidence>
<evidence type="ECO:0000256" key="4">
    <source>
        <dbReference type="ARBA" id="ARBA00023015"/>
    </source>
</evidence>
<dbReference type="PROSITE" id="PS50888">
    <property type="entry name" value="BHLH"/>
    <property type="match status" value="1"/>
</dbReference>
<dbReference type="PANTHER" id="PTHR10985">
    <property type="entry name" value="BASIC HELIX-LOOP-HELIX TRANSCRIPTION FACTOR, HES-RELATED"/>
    <property type="match status" value="1"/>
</dbReference>
<dbReference type="STRING" id="7918.ENSLOCP00000016769"/>
<dbReference type="GO" id="GO:0006357">
    <property type="term" value="P:regulation of transcription by RNA polymerase II"/>
    <property type="evidence" value="ECO:0000318"/>
    <property type="project" value="GO_Central"/>
</dbReference>
<reference evidence="11" key="3">
    <citation type="submission" date="2025-09" db="UniProtKB">
        <authorList>
            <consortium name="Ensembl"/>
        </authorList>
    </citation>
    <scope>IDENTIFICATION</scope>
</reference>
<proteinExistence type="predicted"/>
<evidence type="ECO:0000256" key="5">
    <source>
        <dbReference type="ARBA" id="ARBA00023125"/>
    </source>
</evidence>
<evidence type="ECO:0000256" key="7">
    <source>
        <dbReference type="ARBA" id="ARBA00023242"/>
    </source>
</evidence>
<sequence length="201" mass="22604">MKLLGATQPEDEKPNRKLLKPLMERRRRERMNRSLESLRELLLQGAHVQSLANPRAEKAEILENAVLFLQQRSGVDQEYQEGFSACLKRAVCFLRSSGREAEEGAQQRALADRFCQCLMERARAAGPLTDSTQLTSAPSRQGGHAMSVRRTPHRAPLASEDPNCRRRSPRVTRTPGRTLPEAQSPSAPRNSQGSAVWRPWP</sequence>
<keyword evidence="5" id="KW-0238">DNA-binding</keyword>
<dbReference type="HOGENOM" id="CLU_068550_2_3_1"/>
<accession>W5N810</accession>
<dbReference type="AlphaFoldDB" id="W5N810"/>
<evidence type="ECO:0000256" key="8">
    <source>
        <dbReference type="ARBA" id="ARBA00023791"/>
    </source>
</evidence>